<accession>A0A0F9IW90</accession>
<gene>
    <name evidence="1" type="ORF">LCGC14_1529340</name>
</gene>
<dbReference type="AlphaFoldDB" id="A0A0F9IW90"/>
<protein>
    <submittedName>
        <fullName evidence="1">Uncharacterized protein</fullName>
    </submittedName>
</protein>
<dbReference type="EMBL" id="LAZR01011437">
    <property type="protein sequence ID" value="KKM61674.1"/>
    <property type="molecule type" value="Genomic_DNA"/>
</dbReference>
<proteinExistence type="predicted"/>
<sequence>MDFCDLECKYANFPKEDAVDGSGSCRTFVALYCKKKKSYVHKNLPCPLKVARRIKNNPPK</sequence>
<organism evidence="1">
    <name type="scientific">marine sediment metagenome</name>
    <dbReference type="NCBI Taxonomy" id="412755"/>
    <lineage>
        <taxon>unclassified sequences</taxon>
        <taxon>metagenomes</taxon>
        <taxon>ecological metagenomes</taxon>
    </lineage>
</organism>
<name>A0A0F9IW90_9ZZZZ</name>
<evidence type="ECO:0000313" key="1">
    <source>
        <dbReference type="EMBL" id="KKM61674.1"/>
    </source>
</evidence>
<reference evidence="1" key="1">
    <citation type="journal article" date="2015" name="Nature">
        <title>Complex archaea that bridge the gap between prokaryotes and eukaryotes.</title>
        <authorList>
            <person name="Spang A."/>
            <person name="Saw J.H."/>
            <person name="Jorgensen S.L."/>
            <person name="Zaremba-Niedzwiedzka K."/>
            <person name="Martijn J."/>
            <person name="Lind A.E."/>
            <person name="van Eijk R."/>
            <person name="Schleper C."/>
            <person name="Guy L."/>
            <person name="Ettema T.J."/>
        </authorList>
    </citation>
    <scope>NUCLEOTIDE SEQUENCE</scope>
</reference>
<comment type="caution">
    <text evidence="1">The sequence shown here is derived from an EMBL/GenBank/DDBJ whole genome shotgun (WGS) entry which is preliminary data.</text>
</comment>